<dbReference type="Proteomes" id="UP000276776">
    <property type="component" value="Unassembled WGS sequence"/>
</dbReference>
<evidence type="ECO:0000313" key="1">
    <source>
        <dbReference type="EMBL" id="VDN01358.1"/>
    </source>
</evidence>
<reference evidence="1 2" key="2">
    <citation type="submission" date="2018-11" db="EMBL/GenBank/DDBJ databases">
        <authorList>
            <consortium name="Pathogen Informatics"/>
        </authorList>
    </citation>
    <scope>NUCLEOTIDE SEQUENCE [LARGE SCALE GENOMIC DNA]</scope>
</reference>
<keyword evidence="2" id="KW-1185">Reference proteome</keyword>
<reference evidence="3" key="1">
    <citation type="submission" date="2017-02" db="UniProtKB">
        <authorList>
            <consortium name="WormBaseParasite"/>
        </authorList>
    </citation>
    <scope>IDENTIFICATION</scope>
</reference>
<evidence type="ECO:0000313" key="2">
    <source>
        <dbReference type="Proteomes" id="UP000276776"/>
    </source>
</evidence>
<proteinExistence type="predicted"/>
<organism evidence="3">
    <name type="scientific">Thelazia callipaeda</name>
    <name type="common">Oriental eyeworm</name>
    <name type="synonym">Parasitic nematode</name>
    <dbReference type="NCBI Taxonomy" id="103827"/>
    <lineage>
        <taxon>Eukaryota</taxon>
        <taxon>Metazoa</taxon>
        <taxon>Ecdysozoa</taxon>
        <taxon>Nematoda</taxon>
        <taxon>Chromadorea</taxon>
        <taxon>Rhabditida</taxon>
        <taxon>Spirurina</taxon>
        <taxon>Spiruromorpha</taxon>
        <taxon>Thelazioidea</taxon>
        <taxon>Thelaziidae</taxon>
        <taxon>Thelazia</taxon>
    </lineage>
</organism>
<name>A0A0N5CVF0_THECL</name>
<protein>
    <submittedName>
        <fullName evidence="3">DUF5641 domain-containing protein</fullName>
    </submittedName>
</protein>
<dbReference type="AlphaFoldDB" id="A0A0N5CVF0"/>
<accession>A0A0N5CVF0</accession>
<dbReference type="WBParaSite" id="TCLT_0000428101-mRNA-1">
    <property type="protein sequence ID" value="TCLT_0000428101-mRNA-1"/>
    <property type="gene ID" value="TCLT_0000428101"/>
</dbReference>
<gene>
    <name evidence="1" type="ORF">TCLT_LOCUS4270</name>
</gene>
<dbReference type="EMBL" id="UYYF01004282">
    <property type="protein sequence ID" value="VDN01358.1"/>
    <property type="molecule type" value="Genomic_DNA"/>
</dbReference>
<sequence>MHGRTNDVASKSYLLSLTFNITNVSLLMRSRSEACQDKCLPAVIRVIRTVHKYVKVNGSILKASVVKMIPNYGRCLSLTVDDAPREVIH</sequence>
<evidence type="ECO:0000313" key="3">
    <source>
        <dbReference type="WBParaSite" id="TCLT_0000428101-mRNA-1"/>
    </source>
</evidence>